<keyword evidence="3" id="KW-1185">Reference proteome</keyword>
<dbReference type="InterPro" id="IPR036894">
    <property type="entry name" value="YbaB-like_sf"/>
</dbReference>
<evidence type="ECO:0000313" key="3">
    <source>
        <dbReference type="Proteomes" id="UP001501116"/>
    </source>
</evidence>
<dbReference type="EMBL" id="BAAANN010000013">
    <property type="protein sequence ID" value="GAA1962371.1"/>
    <property type="molecule type" value="Genomic_DNA"/>
</dbReference>
<protein>
    <recommendedName>
        <fullName evidence="4">YbaB/EbfC DNA-binding family protein</fullName>
    </recommendedName>
</protein>
<comment type="caution">
    <text evidence="2">The sequence shown here is derived from an EMBL/GenBank/DDBJ whole genome shotgun (WGS) entry which is preliminary data.</text>
</comment>
<sequence length="248" mass="26185">MTDELMAQFSRMRHYVSALGELIKSAQAQAPGRAEGSDHSAAVHVKVGADGLPESFHITTDWAEWITPEDLASSVLEAFGAATTNRLDAWTENLEDSEFLATVRELDGGPEKFPRTARNRDVPATASDPAVPEVEPRAPDLIAEDAIKAFENVQRSANTAPPPESTGTGAAAGRKVSITLSKFALLSCAIDPGWAARQTATGLMNSLATALGRAKSDLAGKTDAASTMDSGVDGLFAEAIALLRNPRR</sequence>
<reference evidence="3" key="1">
    <citation type="journal article" date="2019" name="Int. J. Syst. Evol. Microbiol.">
        <title>The Global Catalogue of Microorganisms (GCM) 10K type strain sequencing project: providing services to taxonomists for standard genome sequencing and annotation.</title>
        <authorList>
            <consortium name="The Broad Institute Genomics Platform"/>
            <consortium name="The Broad Institute Genome Sequencing Center for Infectious Disease"/>
            <person name="Wu L."/>
            <person name="Ma J."/>
        </authorList>
    </citation>
    <scope>NUCLEOTIDE SEQUENCE [LARGE SCALE GENOMIC DNA]</scope>
    <source>
        <strain evidence="3">JCM 14545</strain>
    </source>
</reference>
<proteinExistence type="predicted"/>
<name>A0ABP5CFF0_9PSEU</name>
<feature type="region of interest" description="Disordered" evidence="1">
    <location>
        <begin position="110"/>
        <end position="133"/>
    </location>
</feature>
<evidence type="ECO:0000256" key="1">
    <source>
        <dbReference type="SAM" id="MobiDB-lite"/>
    </source>
</evidence>
<dbReference type="Proteomes" id="UP001501116">
    <property type="component" value="Unassembled WGS sequence"/>
</dbReference>
<dbReference type="Gene3D" id="3.30.1310.10">
    <property type="entry name" value="Nucleoid-associated protein YbaB-like domain"/>
    <property type="match status" value="1"/>
</dbReference>
<accession>A0ABP5CFF0</accession>
<evidence type="ECO:0008006" key="4">
    <source>
        <dbReference type="Google" id="ProtNLM"/>
    </source>
</evidence>
<dbReference type="RefSeq" id="WP_344419778.1">
    <property type="nucleotide sequence ID" value="NZ_BAAANN010000013.1"/>
</dbReference>
<organism evidence="2 3">
    <name type="scientific">Amycolatopsis minnesotensis</name>
    <dbReference type="NCBI Taxonomy" id="337894"/>
    <lineage>
        <taxon>Bacteria</taxon>
        <taxon>Bacillati</taxon>
        <taxon>Actinomycetota</taxon>
        <taxon>Actinomycetes</taxon>
        <taxon>Pseudonocardiales</taxon>
        <taxon>Pseudonocardiaceae</taxon>
        <taxon>Amycolatopsis</taxon>
    </lineage>
</organism>
<gene>
    <name evidence="2" type="ORF">GCM10009754_37040</name>
</gene>
<feature type="compositionally biased region" description="Basic and acidic residues" evidence="1">
    <location>
        <begin position="110"/>
        <end position="121"/>
    </location>
</feature>
<evidence type="ECO:0000313" key="2">
    <source>
        <dbReference type="EMBL" id="GAA1962371.1"/>
    </source>
</evidence>